<gene>
    <name evidence="2" type="ORF">C5O19_08425</name>
</gene>
<comment type="caution">
    <text evidence="2">The sequence shown here is derived from an EMBL/GenBank/DDBJ whole genome shotgun (WGS) entry which is preliminary data.</text>
</comment>
<keyword evidence="3" id="KW-1185">Reference proteome</keyword>
<dbReference type="Gene3D" id="3.40.630.30">
    <property type="match status" value="1"/>
</dbReference>
<dbReference type="PANTHER" id="PTHR43305:SF1">
    <property type="entry name" value="FAMILY N-ACETYLTRANSFERASE, PUTATIVE (AFU_ORTHOLOGUE AFUA_2G01380)-RELATED"/>
    <property type="match status" value="1"/>
</dbReference>
<reference evidence="3" key="1">
    <citation type="submission" date="2018-02" db="EMBL/GenBank/DDBJ databases">
        <title>Genome sequencing of Solimonas sp. HR-BB.</title>
        <authorList>
            <person name="Lee Y."/>
            <person name="Jeon C.O."/>
        </authorList>
    </citation>
    <scope>NUCLEOTIDE SEQUENCE [LARGE SCALE GENOMIC DNA]</scope>
    <source>
        <strain evidence="3">HR-U</strain>
    </source>
</reference>
<dbReference type="AlphaFoldDB" id="A0A2S7ITQ0"/>
<protein>
    <submittedName>
        <fullName evidence="2">N-acetyltransferase</fullName>
    </submittedName>
</protein>
<dbReference type="SUPFAM" id="SSF55729">
    <property type="entry name" value="Acyl-CoA N-acyltransferases (Nat)"/>
    <property type="match status" value="1"/>
</dbReference>
<evidence type="ECO:0000313" key="2">
    <source>
        <dbReference type="EMBL" id="PQA61049.1"/>
    </source>
</evidence>
<evidence type="ECO:0000313" key="3">
    <source>
        <dbReference type="Proteomes" id="UP000239590"/>
    </source>
</evidence>
<dbReference type="InterPro" id="IPR052777">
    <property type="entry name" value="Acetyltransferase_Enz"/>
</dbReference>
<dbReference type="RefSeq" id="WP_104713992.1">
    <property type="nucleotide sequence ID" value="NZ_PTRA01000001.1"/>
</dbReference>
<dbReference type="EMBL" id="PTRA01000001">
    <property type="protein sequence ID" value="PQA61049.1"/>
    <property type="molecule type" value="Genomic_DNA"/>
</dbReference>
<dbReference type="PANTHER" id="PTHR43305">
    <property type="entry name" value="FAMILY N-ACETYLTRANSFERASE, PUTATIVE (AFU_ORTHOLOGUE AFUA_2G01380)-RELATED"/>
    <property type="match status" value="1"/>
</dbReference>
<proteinExistence type="predicted"/>
<organism evidence="2 3">
    <name type="scientific">Siphonobacter curvatus</name>
    <dbReference type="NCBI Taxonomy" id="2094562"/>
    <lineage>
        <taxon>Bacteria</taxon>
        <taxon>Pseudomonadati</taxon>
        <taxon>Bacteroidota</taxon>
        <taxon>Cytophagia</taxon>
        <taxon>Cytophagales</taxon>
        <taxon>Cytophagaceae</taxon>
        <taxon>Siphonobacter</taxon>
    </lineage>
</organism>
<dbReference type="CDD" id="cd04301">
    <property type="entry name" value="NAT_SF"/>
    <property type="match status" value="1"/>
</dbReference>
<dbReference type="InterPro" id="IPR000182">
    <property type="entry name" value="GNAT_dom"/>
</dbReference>
<dbReference type="PROSITE" id="PS51186">
    <property type="entry name" value="GNAT"/>
    <property type="match status" value="1"/>
</dbReference>
<evidence type="ECO:0000259" key="1">
    <source>
        <dbReference type="PROSITE" id="PS51186"/>
    </source>
</evidence>
<feature type="domain" description="N-acetyltransferase" evidence="1">
    <location>
        <begin position="2"/>
        <end position="158"/>
    </location>
</feature>
<keyword evidence="2" id="KW-0808">Transferase</keyword>
<dbReference type="Proteomes" id="UP000239590">
    <property type="component" value="Unassembled WGS sequence"/>
</dbReference>
<accession>A0A2S7ITQ0</accession>
<dbReference type="InterPro" id="IPR016181">
    <property type="entry name" value="Acyl_CoA_acyltransferase"/>
</dbReference>
<dbReference type="OrthoDB" id="9803233at2"/>
<dbReference type="GO" id="GO:0016747">
    <property type="term" value="F:acyltransferase activity, transferring groups other than amino-acyl groups"/>
    <property type="evidence" value="ECO:0007669"/>
    <property type="project" value="InterPro"/>
</dbReference>
<dbReference type="Pfam" id="PF00583">
    <property type="entry name" value="Acetyltransf_1"/>
    <property type="match status" value="1"/>
</dbReference>
<sequence length="158" mass="17514">MITLRQTDFSAADLDQIRSIFQEYADALGINLSFQNFEQELQSLAQVYALPQGCVLLAEDESQRVVGCVAVKPLKEAGVCEMKRLYVSPLQRGTGLGRQLAEAIIAFAREAGYTAMKLDSLQSLTAALRLYEQLGFVTTAPYVYNPLPEAVYLEKSLR</sequence>
<name>A0A2S7ITQ0_9BACT</name>